<dbReference type="Proteomes" id="UP001220610">
    <property type="component" value="Chromosome"/>
</dbReference>
<organism evidence="3 4">
    <name type="scientific">Candidatus Pseudobacter hemicellulosilyticus</name>
    <dbReference type="NCBI Taxonomy" id="3121375"/>
    <lineage>
        <taxon>Bacteria</taxon>
        <taxon>Pseudomonadati</taxon>
        <taxon>Bacteroidota</taxon>
        <taxon>Chitinophagia</taxon>
        <taxon>Chitinophagales</taxon>
        <taxon>Chitinophagaceae</taxon>
        <taxon>Pseudobacter</taxon>
    </lineage>
</organism>
<name>A0AAJ5WWD6_9BACT</name>
<keyword evidence="1" id="KW-0812">Transmembrane</keyword>
<evidence type="ECO:0000259" key="2">
    <source>
        <dbReference type="Pfam" id="PF07786"/>
    </source>
</evidence>
<evidence type="ECO:0000256" key="1">
    <source>
        <dbReference type="SAM" id="Phobius"/>
    </source>
</evidence>
<sequence length="382" mass="43265">MRSRIVSLDVVRGLIMVIMALDHTRDYFTDVRFDPTDLSQASPALFLTRWITHYCAPVFVFLAGTAAFLYGRKVNNKKQLSRFLWSRGGVLVLLELTLVHLGFWFNFSYNFIVLQVIWAIGMSMIVLAALVWLPLRWIAVFGLVLILGHNALDGIAPADTGAFAVPWTFLHVQSVLPLAPNHQLFVGYTLIPWIGVMAAGYAFGQFFTLGSERRRSLFLRLGAGMILGFLLLRGLNIYGDPRPWSAQQSSLYTVLSFLNVTKYPPSLSYLLMTLGPAILLLGLLERGVGRIGQFFSVYGKVPLFYYLLHFYIIHTLTIIAGAAQGFDPLIFFNFPFGYPPSYGFPLWAVYLWWIGIVALLYFPCKWYGKLKSRSQHPVFSYI</sequence>
<protein>
    <submittedName>
        <fullName evidence="3">Heparan-alpha-glucosaminide N-acetyltransferase domain-containing protein</fullName>
    </submittedName>
</protein>
<feature type="transmembrane region" description="Helical" evidence="1">
    <location>
        <begin position="83"/>
        <end position="105"/>
    </location>
</feature>
<feature type="transmembrane region" description="Helical" evidence="1">
    <location>
        <begin position="185"/>
        <end position="210"/>
    </location>
</feature>
<feature type="transmembrane region" description="Helical" evidence="1">
    <location>
        <begin position="304"/>
        <end position="324"/>
    </location>
</feature>
<dbReference type="EMBL" id="CP119311">
    <property type="protein sequence ID" value="WEK36778.1"/>
    <property type="molecule type" value="Genomic_DNA"/>
</dbReference>
<dbReference type="InterPro" id="IPR012429">
    <property type="entry name" value="HGSNAT_cat"/>
</dbReference>
<accession>A0AAJ5WWD6</accession>
<feature type="transmembrane region" description="Helical" evidence="1">
    <location>
        <begin position="266"/>
        <end position="284"/>
    </location>
</feature>
<proteinExistence type="predicted"/>
<evidence type="ECO:0000313" key="4">
    <source>
        <dbReference type="Proteomes" id="UP001220610"/>
    </source>
</evidence>
<gene>
    <name evidence="3" type="ORF">P0Y53_04625</name>
</gene>
<dbReference type="PANTHER" id="PTHR40407">
    <property type="entry name" value="MEMBRANE PROTEIN-LIKE PROTEIN"/>
    <property type="match status" value="1"/>
</dbReference>
<feature type="transmembrane region" description="Helical" evidence="1">
    <location>
        <begin position="344"/>
        <end position="364"/>
    </location>
</feature>
<feature type="domain" description="Heparan-alpha-glucosaminide N-acetyltransferase catalytic" evidence="2">
    <location>
        <begin position="4"/>
        <end position="216"/>
    </location>
</feature>
<feature type="transmembrane region" description="Helical" evidence="1">
    <location>
        <begin position="111"/>
        <end position="133"/>
    </location>
</feature>
<keyword evidence="1" id="KW-0472">Membrane</keyword>
<dbReference type="Pfam" id="PF07786">
    <property type="entry name" value="HGSNAT_cat"/>
    <property type="match status" value="1"/>
</dbReference>
<evidence type="ECO:0000313" key="3">
    <source>
        <dbReference type="EMBL" id="WEK36778.1"/>
    </source>
</evidence>
<reference evidence="3" key="1">
    <citation type="submission" date="2023-03" db="EMBL/GenBank/DDBJ databases">
        <title>Andean soil-derived lignocellulolytic bacterial consortium as a source of novel taxa and putative plastic-active enzymes.</title>
        <authorList>
            <person name="Diaz-Garcia L."/>
            <person name="Chuvochina M."/>
            <person name="Feuerriegel G."/>
            <person name="Bunk B."/>
            <person name="Sproer C."/>
            <person name="Streit W.R."/>
            <person name="Rodriguez L.M."/>
            <person name="Overmann J."/>
            <person name="Jimenez D.J."/>
        </authorList>
    </citation>
    <scope>NUCLEOTIDE SEQUENCE</scope>
    <source>
        <strain evidence="3">MAG 7</strain>
    </source>
</reference>
<feature type="transmembrane region" description="Helical" evidence="1">
    <location>
        <begin position="217"/>
        <end position="235"/>
    </location>
</feature>
<feature type="transmembrane region" description="Helical" evidence="1">
    <location>
        <begin position="51"/>
        <end position="71"/>
    </location>
</feature>
<feature type="transmembrane region" description="Helical" evidence="1">
    <location>
        <begin position="140"/>
        <end position="165"/>
    </location>
</feature>
<keyword evidence="1" id="KW-1133">Transmembrane helix</keyword>
<dbReference type="AlphaFoldDB" id="A0AAJ5WWD6"/>
<dbReference type="PANTHER" id="PTHR40407:SF1">
    <property type="entry name" value="HEPARAN-ALPHA-GLUCOSAMINIDE N-ACETYLTRANSFERASE CATALYTIC DOMAIN-CONTAINING PROTEIN"/>
    <property type="match status" value="1"/>
</dbReference>